<name>A0A9P7D9W1_9AGAM</name>
<dbReference type="GeneID" id="64592778"/>
<sequence length="235" mass="26803">LLKFTESIVSGSNALNLIMLKSQQVVAHDINVYATEQYELVVVEYLKNQEGYKVADKISPKPKYDGSAIARIYKLENGEKKIDIIITHRKCAIAPVLQFHSTIVMNYITADNIVCMYPKWTCNRKGFINPRLYMEDKTNLRTAEALMKYKKRGFRLCAEPFQLGMHNCNRSIDCPHATRTTVDEHMFHWNINNGTAVGTTMMDCWDMPIIVWSLGGHGCTTESNRRSLNHILVAA</sequence>
<comment type="caution">
    <text evidence="1">The sequence shown here is derived from an EMBL/GenBank/DDBJ whole genome shotgun (WGS) entry which is preliminary data.</text>
</comment>
<dbReference type="EMBL" id="JABBWE010000152">
    <property type="protein sequence ID" value="KAG1784383.1"/>
    <property type="molecule type" value="Genomic_DNA"/>
</dbReference>
<reference evidence="1" key="1">
    <citation type="journal article" date="2020" name="New Phytol.">
        <title>Comparative genomics reveals dynamic genome evolution in host specialist ectomycorrhizal fungi.</title>
        <authorList>
            <person name="Lofgren L.A."/>
            <person name="Nguyen N.H."/>
            <person name="Vilgalys R."/>
            <person name="Ruytinx J."/>
            <person name="Liao H.L."/>
            <person name="Branco S."/>
            <person name="Kuo A."/>
            <person name="LaButti K."/>
            <person name="Lipzen A."/>
            <person name="Andreopoulos W."/>
            <person name="Pangilinan J."/>
            <person name="Riley R."/>
            <person name="Hundley H."/>
            <person name="Na H."/>
            <person name="Barry K."/>
            <person name="Grigoriev I.V."/>
            <person name="Stajich J.E."/>
            <person name="Kennedy P.G."/>
        </authorList>
    </citation>
    <scope>NUCLEOTIDE SEQUENCE</scope>
    <source>
        <strain evidence="1">S12</strain>
    </source>
</reference>
<accession>A0A9P7D9W1</accession>
<proteinExistence type="predicted"/>
<dbReference type="Proteomes" id="UP000719766">
    <property type="component" value="Unassembled WGS sequence"/>
</dbReference>
<gene>
    <name evidence="1" type="ORF">HD556DRAFT_1251396</name>
</gene>
<dbReference type="OrthoDB" id="3183574at2759"/>
<dbReference type="RefSeq" id="XP_041151868.1">
    <property type="nucleotide sequence ID" value="XM_041299014.1"/>
</dbReference>
<keyword evidence="2" id="KW-1185">Reference proteome</keyword>
<feature type="non-terminal residue" evidence="1">
    <location>
        <position position="1"/>
    </location>
</feature>
<evidence type="ECO:0000313" key="2">
    <source>
        <dbReference type="Proteomes" id="UP000719766"/>
    </source>
</evidence>
<evidence type="ECO:0000313" key="1">
    <source>
        <dbReference type="EMBL" id="KAG1784383.1"/>
    </source>
</evidence>
<organism evidence="1 2">
    <name type="scientific">Suillus plorans</name>
    <dbReference type="NCBI Taxonomy" id="116603"/>
    <lineage>
        <taxon>Eukaryota</taxon>
        <taxon>Fungi</taxon>
        <taxon>Dikarya</taxon>
        <taxon>Basidiomycota</taxon>
        <taxon>Agaricomycotina</taxon>
        <taxon>Agaricomycetes</taxon>
        <taxon>Agaricomycetidae</taxon>
        <taxon>Boletales</taxon>
        <taxon>Suillineae</taxon>
        <taxon>Suillaceae</taxon>
        <taxon>Suillus</taxon>
    </lineage>
</organism>
<dbReference type="AlphaFoldDB" id="A0A9P7D9W1"/>
<protein>
    <submittedName>
        <fullName evidence="1">Uncharacterized protein</fullName>
    </submittedName>
</protein>